<comment type="caution">
    <text evidence="2">The sequence shown here is derived from an EMBL/GenBank/DDBJ whole genome shotgun (WGS) entry which is preliminary data.</text>
</comment>
<dbReference type="GO" id="GO:0009788">
    <property type="term" value="P:negative regulation of abscisic acid-activated signaling pathway"/>
    <property type="evidence" value="ECO:0007669"/>
    <property type="project" value="TreeGrafter"/>
</dbReference>
<dbReference type="PANTHER" id="PTHR46960:SF1">
    <property type="entry name" value="E3 UBIQUITIN-PROTEIN LIGASE KEG"/>
    <property type="match status" value="1"/>
</dbReference>
<accession>A0A427A3E0</accession>
<dbReference type="EMBL" id="AMZH03003910">
    <property type="protein sequence ID" value="RRT70765.1"/>
    <property type="molecule type" value="Genomic_DNA"/>
</dbReference>
<dbReference type="Pfam" id="PF12796">
    <property type="entry name" value="Ank_2"/>
    <property type="match status" value="1"/>
</dbReference>
<dbReference type="GO" id="GO:0005769">
    <property type="term" value="C:early endosome"/>
    <property type="evidence" value="ECO:0007669"/>
    <property type="project" value="TreeGrafter"/>
</dbReference>
<dbReference type="SUPFAM" id="SSF48403">
    <property type="entry name" value="Ankyrin repeat"/>
    <property type="match status" value="1"/>
</dbReference>
<dbReference type="PROSITE" id="PS50297">
    <property type="entry name" value="ANK_REP_REGION"/>
    <property type="match status" value="1"/>
</dbReference>
<dbReference type="Gene3D" id="1.25.40.20">
    <property type="entry name" value="Ankyrin repeat-containing domain"/>
    <property type="match status" value="1"/>
</dbReference>
<evidence type="ECO:0000256" key="1">
    <source>
        <dbReference type="PROSITE-ProRule" id="PRU00023"/>
    </source>
</evidence>
<proteinExistence type="predicted"/>
<keyword evidence="1" id="KW-0040">ANK repeat</keyword>
<dbReference type="InterPro" id="IPR036770">
    <property type="entry name" value="Ankyrin_rpt-contain_sf"/>
</dbReference>
<gene>
    <name evidence="2" type="ORF">B296_00030470</name>
</gene>
<dbReference type="InterPro" id="IPR044584">
    <property type="entry name" value="KEG"/>
</dbReference>
<dbReference type="PANTHER" id="PTHR46960">
    <property type="entry name" value="E3 UBIQUITIN-PROTEIN LIGASE KEG"/>
    <property type="match status" value="1"/>
</dbReference>
<reference evidence="2 3" key="1">
    <citation type="journal article" date="2014" name="Agronomy (Basel)">
        <title>A Draft Genome Sequence for Ensete ventricosum, the Drought-Tolerant Tree Against Hunger.</title>
        <authorList>
            <person name="Harrison J."/>
            <person name="Moore K.A."/>
            <person name="Paszkiewicz K."/>
            <person name="Jones T."/>
            <person name="Grant M."/>
            <person name="Ambacheew D."/>
            <person name="Muzemil S."/>
            <person name="Studholme D.J."/>
        </authorList>
    </citation>
    <scope>NUCLEOTIDE SEQUENCE [LARGE SCALE GENOMIC DNA]</scope>
</reference>
<dbReference type="InterPro" id="IPR002110">
    <property type="entry name" value="Ankyrin_rpt"/>
</dbReference>
<evidence type="ECO:0000313" key="2">
    <source>
        <dbReference type="EMBL" id="RRT70765.1"/>
    </source>
</evidence>
<sequence>MFLCCEDLHFSFFCDSDLLAKAASEKNNSVGSLLEAQNADGHTALHLACRRGSVELVKTILAFKEADVDILDRDGDPPIVFALAAGSPECVRALISRSANVSCRLREGLGPSLTHVCAFHGQPECMRVGHMAYFRA</sequence>
<dbReference type="GO" id="GO:0004842">
    <property type="term" value="F:ubiquitin-protein transferase activity"/>
    <property type="evidence" value="ECO:0007669"/>
    <property type="project" value="InterPro"/>
</dbReference>
<dbReference type="Proteomes" id="UP000287651">
    <property type="component" value="Unassembled WGS sequence"/>
</dbReference>
<dbReference type="GO" id="GO:0006952">
    <property type="term" value="P:defense response"/>
    <property type="evidence" value="ECO:0007669"/>
    <property type="project" value="InterPro"/>
</dbReference>
<name>A0A427A3E0_ENSVE</name>
<dbReference type="PRINTS" id="PR01415">
    <property type="entry name" value="ANKYRIN"/>
</dbReference>
<dbReference type="GO" id="GO:0045324">
    <property type="term" value="P:late endosome to vacuole transport"/>
    <property type="evidence" value="ECO:0007669"/>
    <property type="project" value="TreeGrafter"/>
</dbReference>
<evidence type="ECO:0000313" key="3">
    <source>
        <dbReference type="Proteomes" id="UP000287651"/>
    </source>
</evidence>
<dbReference type="GO" id="GO:0016567">
    <property type="term" value="P:protein ubiquitination"/>
    <property type="evidence" value="ECO:0007669"/>
    <property type="project" value="InterPro"/>
</dbReference>
<dbReference type="AlphaFoldDB" id="A0A427A3E0"/>
<dbReference type="GO" id="GO:0005802">
    <property type="term" value="C:trans-Golgi network"/>
    <property type="evidence" value="ECO:0007669"/>
    <property type="project" value="TreeGrafter"/>
</dbReference>
<dbReference type="PROSITE" id="PS50088">
    <property type="entry name" value="ANK_REPEAT"/>
    <property type="match status" value="1"/>
</dbReference>
<organism evidence="2 3">
    <name type="scientific">Ensete ventricosum</name>
    <name type="common">Abyssinian banana</name>
    <name type="synonym">Musa ensete</name>
    <dbReference type="NCBI Taxonomy" id="4639"/>
    <lineage>
        <taxon>Eukaryota</taxon>
        <taxon>Viridiplantae</taxon>
        <taxon>Streptophyta</taxon>
        <taxon>Embryophyta</taxon>
        <taxon>Tracheophyta</taxon>
        <taxon>Spermatophyta</taxon>
        <taxon>Magnoliopsida</taxon>
        <taxon>Liliopsida</taxon>
        <taxon>Zingiberales</taxon>
        <taxon>Musaceae</taxon>
        <taxon>Ensete</taxon>
    </lineage>
</organism>
<protein>
    <submittedName>
        <fullName evidence="2">Uncharacterized protein</fullName>
    </submittedName>
</protein>
<dbReference type="GO" id="GO:0009738">
    <property type="term" value="P:abscisic acid-activated signaling pathway"/>
    <property type="evidence" value="ECO:0007669"/>
    <property type="project" value="InterPro"/>
</dbReference>
<feature type="repeat" description="ANK" evidence="1">
    <location>
        <begin position="40"/>
        <end position="73"/>
    </location>
</feature>
<dbReference type="SMART" id="SM00248">
    <property type="entry name" value="ANK"/>
    <property type="match status" value="2"/>
</dbReference>